<dbReference type="SMART" id="SM00220">
    <property type="entry name" value="S_TKc"/>
    <property type="match status" value="1"/>
</dbReference>
<feature type="domain" description="Protein kinase" evidence="2">
    <location>
        <begin position="61"/>
        <end position="415"/>
    </location>
</feature>
<dbReference type="Proteomes" id="UP000044841">
    <property type="component" value="Unassembled WGS sequence"/>
</dbReference>
<organism evidence="3 4">
    <name type="scientific">Rhizoctonia solani</name>
    <dbReference type="NCBI Taxonomy" id="456999"/>
    <lineage>
        <taxon>Eukaryota</taxon>
        <taxon>Fungi</taxon>
        <taxon>Dikarya</taxon>
        <taxon>Basidiomycota</taxon>
        <taxon>Agaricomycotina</taxon>
        <taxon>Agaricomycetes</taxon>
        <taxon>Cantharellales</taxon>
        <taxon>Ceratobasidiaceae</taxon>
        <taxon>Rhizoctonia</taxon>
    </lineage>
</organism>
<accession>A0A0K6GAA4</accession>
<name>A0A0K6GAA4_9AGAM</name>
<proteinExistence type="predicted"/>
<evidence type="ECO:0000313" key="3">
    <source>
        <dbReference type="EMBL" id="CUA75538.1"/>
    </source>
</evidence>
<dbReference type="Gene3D" id="1.10.510.10">
    <property type="entry name" value="Transferase(Phosphotransferase) domain 1"/>
    <property type="match status" value="1"/>
</dbReference>
<sequence length="534" mass="59666">MQTLHRSAVLDKRSTHPAPARPQSMPSWLPDMSLSDLSLVEDDLSGSPIDIGYILEGPRRLKFVKFLGAGAFGYVFLAKNLDWVEPGSMSTGDIEEPSLLENQSLHLESSDAPASSFSYLPLGKPGKPEDASFSTIATFPSQPYYAVKCLENNTSTPNQHQREIQNHFAVQGHDGITKLYATVHSGCWTFLILEYVDGGDMLHSMAKQNIYATCDLRLREVFRQIIDAVQHCHQKGIYHRDLKPENIMCRDGKLKVALGDFGVVFHSSSKSLCILIAWTGLSTTTRMSTTIGCGSAYYMSPECAGQGYLAHGLVAPAGWKPQPFDTSKNDVWCLGIVLFSMICGLTPWEKARESDVEFMHYLRHPLLLRQSLPISWRAFSLFLQIFDPNPETRITLDALKDEVRKIGTFRMTPWEIEASNPEIRRAAEAWLPDTPRPRSQWVRYETYPEHLDFPRPHSDVPSHPTAARPCESAESEDIVPCLDPCSEDETNPESALSTPEVLTGESVQDEEFIPGLDLADGLYAWSAGLEERVC</sequence>
<dbReference type="PANTHER" id="PTHR44167">
    <property type="entry name" value="OVARIAN-SPECIFIC SERINE/THREONINE-PROTEIN KINASE LOK-RELATED"/>
    <property type="match status" value="1"/>
</dbReference>
<feature type="region of interest" description="Disordered" evidence="1">
    <location>
        <begin position="1"/>
        <end position="29"/>
    </location>
</feature>
<dbReference type="Pfam" id="PF00069">
    <property type="entry name" value="Pkinase"/>
    <property type="match status" value="1"/>
</dbReference>
<protein>
    <submittedName>
        <fullName evidence="3">Negative regulator of sexual conjugation and meiosis [Schizosaccharomyces pombe 972h-]</fullName>
    </submittedName>
</protein>
<dbReference type="SUPFAM" id="SSF56112">
    <property type="entry name" value="Protein kinase-like (PK-like)"/>
    <property type="match status" value="1"/>
</dbReference>
<dbReference type="InterPro" id="IPR000719">
    <property type="entry name" value="Prot_kinase_dom"/>
</dbReference>
<dbReference type="PANTHER" id="PTHR44167:SF24">
    <property type="entry name" value="SERINE_THREONINE-PROTEIN KINASE CHK2"/>
    <property type="match status" value="1"/>
</dbReference>
<evidence type="ECO:0000256" key="1">
    <source>
        <dbReference type="SAM" id="MobiDB-lite"/>
    </source>
</evidence>
<dbReference type="InterPro" id="IPR008271">
    <property type="entry name" value="Ser/Thr_kinase_AS"/>
</dbReference>
<dbReference type="GO" id="GO:0004674">
    <property type="term" value="F:protein serine/threonine kinase activity"/>
    <property type="evidence" value="ECO:0007669"/>
    <property type="project" value="TreeGrafter"/>
</dbReference>
<dbReference type="InterPro" id="IPR011009">
    <property type="entry name" value="Kinase-like_dom_sf"/>
</dbReference>
<dbReference type="GO" id="GO:0044773">
    <property type="term" value="P:mitotic DNA damage checkpoint signaling"/>
    <property type="evidence" value="ECO:0007669"/>
    <property type="project" value="TreeGrafter"/>
</dbReference>
<evidence type="ECO:0000313" key="4">
    <source>
        <dbReference type="Proteomes" id="UP000044841"/>
    </source>
</evidence>
<evidence type="ECO:0000259" key="2">
    <source>
        <dbReference type="PROSITE" id="PS50011"/>
    </source>
</evidence>
<dbReference type="GO" id="GO:0005634">
    <property type="term" value="C:nucleus"/>
    <property type="evidence" value="ECO:0007669"/>
    <property type="project" value="TreeGrafter"/>
</dbReference>
<dbReference type="EMBL" id="CYGV01001567">
    <property type="protein sequence ID" value="CUA75538.1"/>
    <property type="molecule type" value="Genomic_DNA"/>
</dbReference>
<dbReference type="AlphaFoldDB" id="A0A0K6GAA4"/>
<gene>
    <name evidence="3" type="ORF">RSOLAG22IIIB_05936</name>
</gene>
<reference evidence="3 4" key="1">
    <citation type="submission" date="2015-07" db="EMBL/GenBank/DDBJ databases">
        <authorList>
            <person name="Noorani M."/>
        </authorList>
    </citation>
    <scope>NUCLEOTIDE SEQUENCE [LARGE SCALE GENOMIC DNA]</scope>
    <source>
        <strain evidence="3">BBA 69670</strain>
    </source>
</reference>
<keyword evidence="4" id="KW-1185">Reference proteome</keyword>
<dbReference type="GO" id="GO:0005524">
    <property type="term" value="F:ATP binding"/>
    <property type="evidence" value="ECO:0007669"/>
    <property type="project" value="InterPro"/>
</dbReference>
<dbReference type="PROSITE" id="PS00108">
    <property type="entry name" value="PROTEIN_KINASE_ST"/>
    <property type="match status" value="1"/>
</dbReference>
<dbReference type="PROSITE" id="PS50011">
    <property type="entry name" value="PROTEIN_KINASE_DOM"/>
    <property type="match status" value="1"/>
</dbReference>
<feature type="region of interest" description="Disordered" evidence="1">
    <location>
        <begin position="453"/>
        <end position="506"/>
    </location>
</feature>